<accession>A0A9Q3IPJ9</accession>
<gene>
    <name evidence="2" type="ORF">O181_087329</name>
</gene>
<dbReference type="AlphaFoldDB" id="A0A9Q3IPJ9"/>
<comment type="caution">
    <text evidence="2">The sequence shown here is derived from an EMBL/GenBank/DDBJ whole genome shotgun (WGS) entry which is preliminary data.</text>
</comment>
<evidence type="ECO:0000256" key="1">
    <source>
        <dbReference type="SAM" id="MobiDB-lite"/>
    </source>
</evidence>
<feature type="region of interest" description="Disordered" evidence="1">
    <location>
        <begin position="71"/>
        <end position="102"/>
    </location>
</feature>
<organism evidence="2 3">
    <name type="scientific">Austropuccinia psidii MF-1</name>
    <dbReference type="NCBI Taxonomy" id="1389203"/>
    <lineage>
        <taxon>Eukaryota</taxon>
        <taxon>Fungi</taxon>
        <taxon>Dikarya</taxon>
        <taxon>Basidiomycota</taxon>
        <taxon>Pucciniomycotina</taxon>
        <taxon>Pucciniomycetes</taxon>
        <taxon>Pucciniales</taxon>
        <taxon>Sphaerophragmiaceae</taxon>
        <taxon>Austropuccinia</taxon>
    </lineage>
</organism>
<reference evidence="2" key="1">
    <citation type="submission" date="2021-03" db="EMBL/GenBank/DDBJ databases">
        <title>Draft genome sequence of rust myrtle Austropuccinia psidii MF-1, a brazilian biotype.</title>
        <authorList>
            <person name="Quecine M.C."/>
            <person name="Pachon D.M.R."/>
            <person name="Bonatelli M.L."/>
            <person name="Correr F.H."/>
            <person name="Franceschini L.M."/>
            <person name="Leite T.F."/>
            <person name="Margarido G.R.A."/>
            <person name="Almeida C.A."/>
            <person name="Ferrarezi J.A."/>
            <person name="Labate C.A."/>
        </authorList>
    </citation>
    <scope>NUCLEOTIDE SEQUENCE</scope>
    <source>
        <strain evidence="2">MF-1</strain>
    </source>
</reference>
<sequence>MSEHTPDYQLSAYEILNWGLYNKHENAEIQESPDINNSIDLNDHNGLTDNNNRILKIQDETQSQTFIQKHKHRTHEEAQVNLQRLKQQRQMDERLNSESQID</sequence>
<protein>
    <submittedName>
        <fullName evidence="2">Uncharacterized protein</fullName>
    </submittedName>
</protein>
<proteinExistence type="predicted"/>
<keyword evidence="3" id="KW-1185">Reference proteome</keyword>
<dbReference type="Proteomes" id="UP000765509">
    <property type="component" value="Unassembled WGS sequence"/>
</dbReference>
<name>A0A9Q3IPJ9_9BASI</name>
<evidence type="ECO:0000313" key="2">
    <source>
        <dbReference type="EMBL" id="MBW0547614.1"/>
    </source>
</evidence>
<dbReference type="EMBL" id="AVOT02052696">
    <property type="protein sequence ID" value="MBW0547614.1"/>
    <property type="molecule type" value="Genomic_DNA"/>
</dbReference>
<evidence type="ECO:0000313" key="3">
    <source>
        <dbReference type="Proteomes" id="UP000765509"/>
    </source>
</evidence>